<dbReference type="Proteomes" id="UP000008810">
    <property type="component" value="Chromosome 3"/>
</dbReference>
<gene>
    <name evidence="2" type="ORF">BRADI_3g44315v3</name>
</gene>
<dbReference type="EMBL" id="CM000882">
    <property type="protein sequence ID" value="KQJ99621.1"/>
    <property type="molecule type" value="Genomic_DNA"/>
</dbReference>
<feature type="transmembrane region" description="Helical" evidence="1">
    <location>
        <begin position="63"/>
        <end position="84"/>
    </location>
</feature>
<dbReference type="Gramene" id="KQJ99621">
    <property type="protein sequence ID" value="KQJ99621"/>
    <property type="gene ID" value="BRADI_3g44315v3"/>
</dbReference>
<sequence length="102" mass="11123">MRSSSSVSLAMDPAELLLLARPSQPDLPAGLAGNRTPANPASASLLPTDLVQPLVVLDIPLQIFLQGLVWIWFFAALLLLGLIWPKMFDHYSLLYVDQPDAV</sequence>
<reference evidence="2 3" key="1">
    <citation type="journal article" date="2010" name="Nature">
        <title>Genome sequencing and analysis of the model grass Brachypodium distachyon.</title>
        <authorList>
            <consortium name="International Brachypodium Initiative"/>
        </authorList>
    </citation>
    <scope>NUCLEOTIDE SEQUENCE [LARGE SCALE GENOMIC DNA]</scope>
    <source>
        <strain evidence="2 3">Bd21</strain>
    </source>
</reference>
<evidence type="ECO:0000313" key="3">
    <source>
        <dbReference type="EnsemblPlants" id="KQJ99621"/>
    </source>
</evidence>
<protein>
    <submittedName>
        <fullName evidence="2 3">Uncharacterized protein</fullName>
    </submittedName>
</protein>
<keyword evidence="4" id="KW-1185">Reference proteome</keyword>
<dbReference type="InParanoid" id="A0A0Q3M520"/>
<evidence type="ECO:0000313" key="4">
    <source>
        <dbReference type="Proteomes" id="UP000008810"/>
    </source>
</evidence>
<dbReference type="EnsemblPlants" id="KQJ99621">
    <property type="protein sequence ID" value="KQJ99621"/>
    <property type="gene ID" value="BRADI_3g44315v3"/>
</dbReference>
<keyword evidence="1" id="KW-0472">Membrane</keyword>
<organism evidence="2">
    <name type="scientific">Brachypodium distachyon</name>
    <name type="common">Purple false brome</name>
    <name type="synonym">Trachynia distachya</name>
    <dbReference type="NCBI Taxonomy" id="15368"/>
    <lineage>
        <taxon>Eukaryota</taxon>
        <taxon>Viridiplantae</taxon>
        <taxon>Streptophyta</taxon>
        <taxon>Embryophyta</taxon>
        <taxon>Tracheophyta</taxon>
        <taxon>Spermatophyta</taxon>
        <taxon>Magnoliopsida</taxon>
        <taxon>Liliopsida</taxon>
        <taxon>Poales</taxon>
        <taxon>Poaceae</taxon>
        <taxon>BOP clade</taxon>
        <taxon>Pooideae</taxon>
        <taxon>Stipodae</taxon>
        <taxon>Brachypodieae</taxon>
        <taxon>Brachypodium</taxon>
    </lineage>
</organism>
<dbReference type="AlphaFoldDB" id="A0A0Q3M520"/>
<reference evidence="3" key="3">
    <citation type="submission" date="2018-08" db="UniProtKB">
        <authorList>
            <consortium name="EnsemblPlants"/>
        </authorList>
    </citation>
    <scope>IDENTIFICATION</scope>
    <source>
        <strain evidence="3">cv. Bd21</strain>
    </source>
</reference>
<evidence type="ECO:0000313" key="2">
    <source>
        <dbReference type="EMBL" id="KQJ99621.1"/>
    </source>
</evidence>
<evidence type="ECO:0000256" key="1">
    <source>
        <dbReference type="SAM" id="Phobius"/>
    </source>
</evidence>
<proteinExistence type="predicted"/>
<name>A0A0Q3M520_BRADI</name>
<reference evidence="2" key="2">
    <citation type="submission" date="2017-06" db="EMBL/GenBank/DDBJ databases">
        <title>WGS assembly of Brachypodium distachyon.</title>
        <authorList>
            <consortium name="The International Brachypodium Initiative"/>
            <person name="Lucas S."/>
            <person name="Harmon-Smith M."/>
            <person name="Lail K."/>
            <person name="Tice H."/>
            <person name="Grimwood J."/>
            <person name="Bruce D."/>
            <person name="Barry K."/>
            <person name="Shu S."/>
            <person name="Lindquist E."/>
            <person name="Wang M."/>
            <person name="Pitluck S."/>
            <person name="Vogel J.P."/>
            <person name="Garvin D.F."/>
            <person name="Mockler T.C."/>
            <person name="Schmutz J."/>
            <person name="Rokhsar D."/>
            <person name="Bevan M.W."/>
        </authorList>
    </citation>
    <scope>NUCLEOTIDE SEQUENCE</scope>
    <source>
        <strain evidence="2">Bd21</strain>
    </source>
</reference>
<keyword evidence="1" id="KW-1133">Transmembrane helix</keyword>
<accession>A0A0Q3M520</accession>
<keyword evidence="1" id="KW-0812">Transmembrane</keyword>